<accession>A0A1M7YGF2</accession>
<keyword evidence="1" id="KW-1133">Transmembrane helix</keyword>
<gene>
    <name evidence="2" type="ORF">SAMN02745220_04185</name>
</gene>
<proteinExistence type="predicted"/>
<evidence type="ECO:0000313" key="3">
    <source>
        <dbReference type="Proteomes" id="UP000184603"/>
    </source>
</evidence>
<organism evidence="2 3">
    <name type="scientific">Desulfopila aestuarii DSM 18488</name>
    <dbReference type="NCBI Taxonomy" id="1121416"/>
    <lineage>
        <taxon>Bacteria</taxon>
        <taxon>Pseudomonadati</taxon>
        <taxon>Thermodesulfobacteriota</taxon>
        <taxon>Desulfobulbia</taxon>
        <taxon>Desulfobulbales</taxon>
        <taxon>Desulfocapsaceae</taxon>
        <taxon>Desulfopila</taxon>
    </lineage>
</organism>
<keyword evidence="1" id="KW-0472">Membrane</keyword>
<dbReference type="Proteomes" id="UP000184603">
    <property type="component" value="Unassembled WGS sequence"/>
</dbReference>
<name>A0A1M7YGF2_9BACT</name>
<sequence>MQRLKSVLKVSVYARAAVLFVLVMMIPLGLLAGGTSLVDRGNGILEEQGRGKMWQAQRSRRMRDFGEVEGYLAKLNSGQFSDWRLPTRQELYDFILLFDLHKSGDISIRLEGAYWLAGDNGQPQIGSWEAGDQCGLSRIYYPGLSGHVRAVRP</sequence>
<dbReference type="AlphaFoldDB" id="A0A1M7YGF2"/>
<evidence type="ECO:0000313" key="2">
    <source>
        <dbReference type="EMBL" id="SHO51712.1"/>
    </source>
</evidence>
<keyword evidence="3" id="KW-1185">Reference proteome</keyword>
<protein>
    <recommendedName>
        <fullName evidence="4">DUF1566 domain-containing protein</fullName>
    </recommendedName>
</protein>
<evidence type="ECO:0000256" key="1">
    <source>
        <dbReference type="SAM" id="Phobius"/>
    </source>
</evidence>
<dbReference type="RefSeq" id="WP_143170805.1">
    <property type="nucleotide sequence ID" value="NZ_FRFE01000028.1"/>
</dbReference>
<evidence type="ECO:0008006" key="4">
    <source>
        <dbReference type="Google" id="ProtNLM"/>
    </source>
</evidence>
<dbReference type="EMBL" id="FRFE01000028">
    <property type="protein sequence ID" value="SHO51712.1"/>
    <property type="molecule type" value="Genomic_DNA"/>
</dbReference>
<reference evidence="2 3" key="1">
    <citation type="submission" date="2016-12" db="EMBL/GenBank/DDBJ databases">
        <authorList>
            <person name="Song W.-J."/>
            <person name="Kurnit D.M."/>
        </authorList>
    </citation>
    <scope>NUCLEOTIDE SEQUENCE [LARGE SCALE GENOMIC DNA]</scope>
    <source>
        <strain evidence="2 3">DSM 18488</strain>
    </source>
</reference>
<keyword evidence="1" id="KW-0812">Transmembrane</keyword>
<feature type="transmembrane region" description="Helical" evidence="1">
    <location>
        <begin position="12"/>
        <end position="32"/>
    </location>
</feature>
<dbReference type="OrthoDB" id="5432043at2"/>